<name>A0A376DVG7_CHRCU</name>
<dbReference type="InterPro" id="IPR057708">
    <property type="entry name" value="DUF7948"/>
</dbReference>
<reference evidence="2 3" key="1">
    <citation type="submission" date="2018-06" db="EMBL/GenBank/DDBJ databases">
        <authorList>
            <consortium name="Pathogen Informatics"/>
            <person name="Doyle S."/>
        </authorList>
    </citation>
    <scope>NUCLEOTIDE SEQUENCE [LARGE SCALE GENOMIC DNA]</scope>
    <source>
        <strain evidence="2 3">NCTC13533</strain>
    </source>
</reference>
<protein>
    <recommendedName>
        <fullName evidence="1">DUF7948 domain-containing protein</fullName>
    </recommendedName>
</protein>
<dbReference type="Pfam" id="PF25778">
    <property type="entry name" value="DUF7948"/>
    <property type="match status" value="1"/>
</dbReference>
<sequence length="330" mass="37753">MQKLLPKINLPIMKNFYNVPSKPYGVTNVHRFKKVIYKGIYNNIDLVFFKPKDTLKPIEYNFIVRPGGKVSDIKMKFNGAKTSLKDNKIMMKVRFGEIQENIPLSWLLEGTSKKETAINFKQIDENVYGFIGKQDVYNKTLVIDPVPTPLWIKNLSNWVWHSEYGYYRVLANSNQEVYTSFTTIARYNIATSTYTVMDFDSQNYGYISKFDPSGNKIWGTYIGNHHNSGDETNVLKDIVINSNNDIYAVGYARDTQAGTNTITTPGAHKEHSSYVNQFYPSDNTDAFIVKLNDNGLKIWGTYFGGEHFDAINSLVLDSNEKFSIGGYYSR</sequence>
<feature type="domain" description="DUF7948" evidence="1">
    <location>
        <begin position="12"/>
        <end position="146"/>
    </location>
</feature>
<dbReference type="EMBL" id="UFVQ01000003">
    <property type="protein sequence ID" value="STC96244.1"/>
    <property type="molecule type" value="Genomic_DNA"/>
</dbReference>
<gene>
    <name evidence="2" type="ORF">NCTC13533_02140</name>
</gene>
<dbReference type="AlphaFoldDB" id="A0A376DVG7"/>
<organism evidence="2 3">
    <name type="scientific">Chryseobacterium carnipullorum</name>
    <dbReference type="NCBI Taxonomy" id="1124835"/>
    <lineage>
        <taxon>Bacteria</taxon>
        <taxon>Pseudomonadati</taxon>
        <taxon>Bacteroidota</taxon>
        <taxon>Flavobacteriia</taxon>
        <taxon>Flavobacteriales</taxon>
        <taxon>Weeksellaceae</taxon>
        <taxon>Chryseobacterium group</taxon>
        <taxon>Chryseobacterium</taxon>
    </lineage>
</organism>
<proteinExistence type="predicted"/>
<accession>A0A376DVG7</accession>
<evidence type="ECO:0000259" key="1">
    <source>
        <dbReference type="Pfam" id="PF25778"/>
    </source>
</evidence>
<evidence type="ECO:0000313" key="2">
    <source>
        <dbReference type="EMBL" id="STC96244.1"/>
    </source>
</evidence>
<dbReference type="Proteomes" id="UP000255224">
    <property type="component" value="Unassembled WGS sequence"/>
</dbReference>
<evidence type="ECO:0000313" key="3">
    <source>
        <dbReference type="Proteomes" id="UP000255224"/>
    </source>
</evidence>